<name>A0A1M6I2X2_9BACT</name>
<evidence type="ECO:0000256" key="1">
    <source>
        <dbReference type="SAM" id="MobiDB-lite"/>
    </source>
</evidence>
<dbReference type="RefSeq" id="WP_143183267.1">
    <property type="nucleotide sequence ID" value="NZ_FQYR01000003.1"/>
</dbReference>
<dbReference type="STRING" id="1123071.SAMN02745181_1664"/>
<feature type="region of interest" description="Disordered" evidence="1">
    <location>
        <begin position="17"/>
        <end position="40"/>
    </location>
</feature>
<evidence type="ECO:0000313" key="3">
    <source>
        <dbReference type="Proteomes" id="UP000184510"/>
    </source>
</evidence>
<organism evidence="2 3">
    <name type="scientific">Rubritalea squalenifaciens DSM 18772</name>
    <dbReference type="NCBI Taxonomy" id="1123071"/>
    <lineage>
        <taxon>Bacteria</taxon>
        <taxon>Pseudomonadati</taxon>
        <taxon>Verrucomicrobiota</taxon>
        <taxon>Verrucomicrobiia</taxon>
        <taxon>Verrucomicrobiales</taxon>
        <taxon>Rubritaleaceae</taxon>
        <taxon>Rubritalea</taxon>
    </lineage>
</organism>
<dbReference type="InterPro" id="IPR015946">
    <property type="entry name" value="KH_dom-like_a/b"/>
</dbReference>
<reference evidence="2 3" key="1">
    <citation type="submission" date="2016-11" db="EMBL/GenBank/DDBJ databases">
        <authorList>
            <person name="Jaros S."/>
            <person name="Januszkiewicz K."/>
            <person name="Wedrychowicz H."/>
        </authorList>
    </citation>
    <scope>NUCLEOTIDE SEQUENCE [LARGE SCALE GENOMIC DNA]</scope>
    <source>
        <strain evidence="2 3">DSM 18772</strain>
    </source>
</reference>
<gene>
    <name evidence="2" type="ORF">SAMN02745181_1664</name>
</gene>
<dbReference type="Proteomes" id="UP000184510">
    <property type="component" value="Unassembled WGS sequence"/>
</dbReference>
<dbReference type="PANTHER" id="PTHR39624:SF2">
    <property type="entry name" value="OSMC-LIKE PROTEIN"/>
    <property type="match status" value="1"/>
</dbReference>
<protein>
    <submittedName>
        <fullName evidence="2">Uncharacterized OsmC-related protein</fullName>
    </submittedName>
</protein>
<dbReference type="Gene3D" id="3.30.300.20">
    <property type="match status" value="1"/>
</dbReference>
<dbReference type="EMBL" id="FQYR01000003">
    <property type="protein sequence ID" value="SHJ28760.1"/>
    <property type="molecule type" value="Genomic_DNA"/>
</dbReference>
<keyword evidence="3" id="KW-1185">Reference proteome</keyword>
<dbReference type="PANTHER" id="PTHR39624">
    <property type="entry name" value="PROTEIN INVOLVED IN RIMO-MEDIATED BETA-METHYLTHIOLATION OF RIBOSOMAL PROTEIN S12 YCAO"/>
    <property type="match status" value="1"/>
</dbReference>
<evidence type="ECO:0000313" key="2">
    <source>
        <dbReference type="EMBL" id="SHJ28760.1"/>
    </source>
</evidence>
<dbReference type="Pfam" id="PF02566">
    <property type="entry name" value="OsmC"/>
    <property type="match status" value="1"/>
</dbReference>
<dbReference type="SUPFAM" id="SSF82784">
    <property type="entry name" value="OsmC-like"/>
    <property type="match status" value="1"/>
</dbReference>
<dbReference type="OrthoDB" id="290036at2"/>
<sequence length="135" mass="14884">MVEITVNYEGELRCSATHGPSGKMLQTDAPVDNNGKGETFSPTDLMATALGSCMATIMGIVAARREISLEGLSIKVEKHMSEDMPRRIAKLPVQITMPMPEDSPFKDLMINAALTCPVHKSLREDIEVPITWIWQ</sequence>
<dbReference type="InterPro" id="IPR003718">
    <property type="entry name" value="OsmC/Ohr_fam"/>
</dbReference>
<dbReference type="AlphaFoldDB" id="A0A1M6I2X2"/>
<accession>A0A1M6I2X2</accession>
<dbReference type="InterPro" id="IPR036102">
    <property type="entry name" value="OsmC/Ohrsf"/>
</dbReference>
<proteinExistence type="predicted"/>
<dbReference type="InParanoid" id="A0A1M6I2X2"/>